<keyword evidence="1" id="KW-0547">Nucleotide-binding</keyword>
<organism evidence="1 2">
    <name type="scientific">Mucilaginibacter jinjuensis</name>
    <dbReference type="NCBI Taxonomy" id="1176721"/>
    <lineage>
        <taxon>Bacteria</taxon>
        <taxon>Pseudomonadati</taxon>
        <taxon>Bacteroidota</taxon>
        <taxon>Sphingobacteriia</taxon>
        <taxon>Sphingobacteriales</taxon>
        <taxon>Sphingobacteriaceae</taxon>
        <taxon>Mucilaginibacter</taxon>
    </lineage>
</organism>
<evidence type="ECO:0000313" key="2">
    <source>
        <dbReference type="Proteomes" id="UP001216139"/>
    </source>
</evidence>
<keyword evidence="1" id="KW-0067">ATP-binding</keyword>
<gene>
    <name evidence="1" type="ORF">PQO05_26045</name>
</gene>
<dbReference type="GO" id="GO:0005524">
    <property type="term" value="F:ATP binding"/>
    <property type="evidence" value="ECO:0007669"/>
    <property type="project" value="UniProtKB-KW"/>
</dbReference>
<dbReference type="Proteomes" id="UP001216139">
    <property type="component" value="Chromosome"/>
</dbReference>
<dbReference type="EMBL" id="CP117167">
    <property type="protein sequence ID" value="WCT12191.1"/>
    <property type="molecule type" value="Genomic_DNA"/>
</dbReference>
<dbReference type="RefSeq" id="WP_273630438.1">
    <property type="nucleotide sequence ID" value="NZ_CP117167.1"/>
</dbReference>
<keyword evidence="2" id="KW-1185">Reference proteome</keyword>
<accession>A0ABY7T766</accession>
<sequence>MDNLSKLGWLASEVLLKDGFDKSKYQPEEIGIVLTNANSSLDADLKYWDSVQDMASPSLFVYTLPNIVIGEICIRNGFKGEDALYLTPLFDAAFLQQQVSYLLDNDILKACICGWVDVVGDDYKSALFLVEKSDNGIEFSVEELNKIFTAQ</sequence>
<reference evidence="1 2" key="1">
    <citation type="submission" date="2023-02" db="EMBL/GenBank/DDBJ databases">
        <title>Genome sequence of Mucilaginibacter jinjuensis strain KACC 16571.</title>
        <authorList>
            <person name="Kim S."/>
            <person name="Heo J."/>
            <person name="Kwon S.-W."/>
        </authorList>
    </citation>
    <scope>NUCLEOTIDE SEQUENCE [LARGE SCALE GENOMIC DNA]</scope>
    <source>
        <strain evidence="1 2">KACC 16571</strain>
    </source>
</reference>
<evidence type="ECO:0000313" key="1">
    <source>
        <dbReference type="EMBL" id="WCT12191.1"/>
    </source>
</evidence>
<protein>
    <submittedName>
        <fullName evidence="1">ATP-binding protein</fullName>
    </submittedName>
</protein>
<name>A0ABY7T766_9SPHI</name>
<proteinExistence type="predicted"/>